<keyword evidence="3" id="KW-1185">Reference proteome</keyword>
<feature type="domain" description="NAD(P)-binding" evidence="1">
    <location>
        <begin position="33"/>
        <end position="133"/>
    </location>
</feature>
<dbReference type="Pfam" id="PF13460">
    <property type="entry name" value="NAD_binding_10"/>
    <property type="match status" value="1"/>
</dbReference>
<dbReference type="Proteomes" id="UP000319257">
    <property type="component" value="Unassembled WGS sequence"/>
</dbReference>
<reference evidence="2 3" key="1">
    <citation type="submission" date="2019-06" db="EMBL/GenBank/DDBJ databases">
        <title>Draft genome sequence of the filamentous fungus Phialemoniopsis curvata isolated from diesel fuel.</title>
        <authorList>
            <person name="Varaljay V.A."/>
            <person name="Lyon W.J."/>
            <person name="Crouch A.L."/>
            <person name="Drake C.E."/>
            <person name="Hollomon J.M."/>
            <person name="Nadeau L.J."/>
            <person name="Nunn H.S."/>
            <person name="Stevenson B.S."/>
            <person name="Bojanowski C.L."/>
            <person name="Crookes-Goodson W.J."/>
        </authorList>
    </citation>
    <scope>NUCLEOTIDE SEQUENCE [LARGE SCALE GENOMIC DNA]</scope>
    <source>
        <strain evidence="2 3">D216</strain>
    </source>
</reference>
<organism evidence="2 3">
    <name type="scientific">Thyridium curvatum</name>
    <dbReference type="NCBI Taxonomy" id="1093900"/>
    <lineage>
        <taxon>Eukaryota</taxon>
        <taxon>Fungi</taxon>
        <taxon>Dikarya</taxon>
        <taxon>Ascomycota</taxon>
        <taxon>Pezizomycotina</taxon>
        <taxon>Sordariomycetes</taxon>
        <taxon>Sordariomycetidae</taxon>
        <taxon>Thyridiales</taxon>
        <taxon>Thyridiaceae</taxon>
        <taxon>Thyridium</taxon>
    </lineage>
</organism>
<dbReference type="RefSeq" id="XP_030994761.1">
    <property type="nucleotide sequence ID" value="XM_031141113.1"/>
</dbReference>
<comment type="caution">
    <text evidence="2">The sequence shown here is derived from an EMBL/GenBank/DDBJ whole genome shotgun (WGS) entry which is preliminary data.</text>
</comment>
<dbReference type="GeneID" id="41973923"/>
<dbReference type="InterPro" id="IPR036291">
    <property type="entry name" value="NAD(P)-bd_dom_sf"/>
</dbReference>
<dbReference type="AlphaFoldDB" id="A0A507B8S6"/>
<dbReference type="PANTHER" id="PTHR47129:SF1">
    <property type="entry name" value="NMRA-LIKE DOMAIN-CONTAINING PROTEIN"/>
    <property type="match status" value="1"/>
</dbReference>
<dbReference type="PANTHER" id="PTHR47129">
    <property type="entry name" value="QUINONE OXIDOREDUCTASE 2"/>
    <property type="match status" value="1"/>
</dbReference>
<protein>
    <recommendedName>
        <fullName evidence="1">NAD(P)-binding domain-containing protein</fullName>
    </recommendedName>
</protein>
<dbReference type="InterPro" id="IPR052718">
    <property type="entry name" value="NmrA-type_oxidoreductase"/>
</dbReference>
<dbReference type="STRING" id="1093900.A0A507B8S6"/>
<evidence type="ECO:0000259" key="1">
    <source>
        <dbReference type="Pfam" id="PF13460"/>
    </source>
</evidence>
<accession>A0A507B8S6</accession>
<evidence type="ECO:0000313" key="3">
    <source>
        <dbReference type="Proteomes" id="UP000319257"/>
    </source>
</evidence>
<name>A0A507B8S6_9PEZI</name>
<dbReference type="EMBL" id="SKBQ01000037">
    <property type="protein sequence ID" value="TPX13050.1"/>
    <property type="molecule type" value="Genomic_DNA"/>
</dbReference>
<dbReference type="OrthoDB" id="419598at2759"/>
<gene>
    <name evidence="2" type="ORF">E0L32_006476</name>
</gene>
<dbReference type="InParanoid" id="A0A507B8S6"/>
<proteinExistence type="predicted"/>
<dbReference type="InterPro" id="IPR016040">
    <property type="entry name" value="NAD(P)-bd_dom"/>
</dbReference>
<evidence type="ECO:0000313" key="2">
    <source>
        <dbReference type="EMBL" id="TPX13050.1"/>
    </source>
</evidence>
<dbReference type="Gene3D" id="3.90.25.10">
    <property type="entry name" value="UDP-galactose 4-epimerase, domain 1"/>
    <property type="match status" value="1"/>
</dbReference>
<sequence>MDQPARQLGIFPASGALASSTLSHLSPALVPPRNLTLVCRHPSKVPQPYVQGGATVREASYESSPEELQAAFAGVHALFLVSYPSHVHDLRTRLHRRAVDAAARAGVRHIFYSSLAFAGTAASVSSRAVVMQAHLDTERHLAELAASSPTSDSGEDHRRDGSLTFTSIREGLYSESFPIYTAFAIKPGSGSPPPDEILIPHDGSAPGVAWAKRDELGEASARVIARYLAEPEAYPAEWVNGTLLLTGPRVWTLRETVAALSEAITGDRDKVRIRQVSAEEYAEQEQVKARFGSAETAVSWATAWEGIRAGETAVITETLEQLLGRPPEAFDITIKKMFAH</sequence>
<dbReference type="SUPFAM" id="SSF51735">
    <property type="entry name" value="NAD(P)-binding Rossmann-fold domains"/>
    <property type="match status" value="1"/>
</dbReference>
<dbReference type="Gene3D" id="3.40.50.720">
    <property type="entry name" value="NAD(P)-binding Rossmann-like Domain"/>
    <property type="match status" value="1"/>
</dbReference>